<dbReference type="HOGENOM" id="CLU_054974_4_0_11"/>
<evidence type="ECO:0000313" key="2">
    <source>
        <dbReference type="EMBL" id="ACY23002.1"/>
    </source>
</evidence>
<gene>
    <name evidence="2" type="ordered locus">Gbro_3824</name>
</gene>
<dbReference type="KEGG" id="gbr:Gbro_3824"/>
<dbReference type="OrthoDB" id="5196541at2"/>
<dbReference type="GO" id="GO:0005829">
    <property type="term" value="C:cytosol"/>
    <property type="evidence" value="ECO:0007669"/>
    <property type="project" value="TreeGrafter"/>
</dbReference>
<feature type="domain" description="Glutamine amidotransferase" evidence="1">
    <location>
        <begin position="49"/>
        <end position="192"/>
    </location>
</feature>
<dbReference type="Gene3D" id="3.40.50.880">
    <property type="match status" value="1"/>
</dbReference>
<dbReference type="NCBIfam" id="NF005743">
    <property type="entry name" value="PRK07567.1"/>
    <property type="match status" value="1"/>
</dbReference>
<protein>
    <submittedName>
        <fullName evidence="2">GMP synthase-Glutamine amidotransferase domain-like protein</fullName>
    </submittedName>
</protein>
<dbReference type="InterPro" id="IPR029062">
    <property type="entry name" value="Class_I_gatase-like"/>
</dbReference>
<accession>D0L372</accession>
<name>D0L372_GORB4</name>
<dbReference type="CDD" id="cd01741">
    <property type="entry name" value="GATase1_1"/>
    <property type="match status" value="1"/>
</dbReference>
<dbReference type="RefSeq" id="WP_012835505.1">
    <property type="nucleotide sequence ID" value="NC_013441.1"/>
</dbReference>
<dbReference type="AlphaFoldDB" id="D0L372"/>
<dbReference type="Proteomes" id="UP000001219">
    <property type="component" value="Chromosome"/>
</dbReference>
<reference evidence="3" key="1">
    <citation type="submission" date="2009-10" db="EMBL/GenBank/DDBJ databases">
        <title>The complete chromosome of Gordonia bronchialis DSM 43247.</title>
        <authorList>
            <consortium name="US DOE Joint Genome Institute (JGI-PGF)"/>
            <person name="Lucas S."/>
            <person name="Copeland A."/>
            <person name="Lapidus A."/>
            <person name="Glavina del Rio T."/>
            <person name="Dalin E."/>
            <person name="Tice H."/>
            <person name="Bruce D."/>
            <person name="Goodwin L."/>
            <person name="Pitluck S."/>
            <person name="Kyrpides N."/>
            <person name="Mavromatis K."/>
            <person name="Ivanova N."/>
            <person name="Ovchinnikova G."/>
            <person name="Saunders E."/>
            <person name="Brettin T."/>
            <person name="Detter J.C."/>
            <person name="Han C."/>
            <person name="Larimer F."/>
            <person name="Land M."/>
            <person name="Hauser L."/>
            <person name="Markowitz V."/>
            <person name="Cheng J.-F."/>
            <person name="Hugenholtz P."/>
            <person name="Woyke T."/>
            <person name="Wu D."/>
            <person name="Jando M."/>
            <person name="Schneider S."/>
            <person name="Goeker M."/>
            <person name="Klenk H.-P."/>
            <person name="Eisen J.A."/>
        </authorList>
    </citation>
    <scope>NUCLEOTIDE SEQUENCE [LARGE SCALE GENOMIC DNA]</scope>
    <source>
        <strain evidence="3">ATCC 25592 / DSM 43247 / BCRC 13721 / JCM 3198 / KCTC 3076 / NBRC 16047 / NCTC 10667</strain>
    </source>
</reference>
<evidence type="ECO:0000259" key="1">
    <source>
        <dbReference type="Pfam" id="PF00117"/>
    </source>
</evidence>
<dbReference type="InterPro" id="IPR044992">
    <property type="entry name" value="ChyE-like"/>
</dbReference>
<dbReference type="STRING" id="526226.Gbro_3824"/>
<dbReference type="Pfam" id="PF00117">
    <property type="entry name" value="GATase"/>
    <property type="match status" value="1"/>
</dbReference>
<dbReference type="PROSITE" id="PS51273">
    <property type="entry name" value="GATASE_TYPE_1"/>
    <property type="match status" value="1"/>
</dbReference>
<dbReference type="eggNOG" id="COG0518">
    <property type="taxonomic scope" value="Bacteria"/>
</dbReference>
<dbReference type="PANTHER" id="PTHR42695:SF5">
    <property type="entry name" value="GLUTAMINE AMIDOTRANSFERASE YLR126C-RELATED"/>
    <property type="match status" value="1"/>
</dbReference>
<organism evidence="2 3">
    <name type="scientific">Gordonia bronchialis (strain ATCC 25592 / DSM 43247 / BCRC 13721 / JCM 3198 / KCTC 3076 / NBRC 16047 / NCTC 10667)</name>
    <name type="common">Rhodococcus bronchialis</name>
    <dbReference type="NCBI Taxonomy" id="526226"/>
    <lineage>
        <taxon>Bacteria</taxon>
        <taxon>Bacillati</taxon>
        <taxon>Actinomycetota</taxon>
        <taxon>Actinomycetes</taxon>
        <taxon>Mycobacteriales</taxon>
        <taxon>Gordoniaceae</taxon>
        <taxon>Gordonia</taxon>
    </lineage>
</organism>
<dbReference type="EMBL" id="CP001802">
    <property type="protein sequence ID" value="ACY23002.1"/>
    <property type="molecule type" value="Genomic_DNA"/>
</dbReference>
<evidence type="ECO:0000313" key="3">
    <source>
        <dbReference type="Proteomes" id="UP000001219"/>
    </source>
</evidence>
<keyword evidence="3" id="KW-1185">Reference proteome</keyword>
<dbReference type="PANTHER" id="PTHR42695">
    <property type="entry name" value="GLUTAMINE AMIDOTRANSFERASE YLR126C-RELATED"/>
    <property type="match status" value="1"/>
</dbReference>
<dbReference type="InterPro" id="IPR017926">
    <property type="entry name" value="GATASE"/>
</dbReference>
<proteinExistence type="predicted"/>
<dbReference type="SUPFAM" id="SSF52317">
    <property type="entry name" value="Class I glutamine amidotransferase-like"/>
    <property type="match status" value="1"/>
</dbReference>
<reference evidence="2 3" key="2">
    <citation type="journal article" date="2010" name="Stand. Genomic Sci.">
        <title>Complete genome sequence of Gordonia bronchialis type strain (3410).</title>
        <authorList>
            <person name="Ivanova N."/>
            <person name="Sikorski J."/>
            <person name="Jando M."/>
            <person name="Lapidus A."/>
            <person name="Nolan M."/>
            <person name="Lucas S."/>
            <person name="Del Rio T.G."/>
            <person name="Tice H."/>
            <person name="Copeland A."/>
            <person name="Cheng J.F."/>
            <person name="Chen F."/>
            <person name="Bruce D."/>
            <person name="Goodwin L."/>
            <person name="Pitluck S."/>
            <person name="Mavromatis K."/>
            <person name="Ovchinnikova G."/>
            <person name="Pati A."/>
            <person name="Chen A."/>
            <person name="Palaniappan K."/>
            <person name="Land M."/>
            <person name="Hauser L."/>
            <person name="Chang Y.J."/>
            <person name="Jeffries C.D."/>
            <person name="Chain P."/>
            <person name="Saunders E."/>
            <person name="Han C."/>
            <person name="Detter J.C."/>
            <person name="Brettin T."/>
            <person name="Rohde M."/>
            <person name="Goker M."/>
            <person name="Bristow J."/>
            <person name="Eisen J.A."/>
            <person name="Markowitz V."/>
            <person name="Hugenholtz P."/>
            <person name="Klenk H.P."/>
            <person name="Kyrpides N.C."/>
        </authorList>
    </citation>
    <scope>NUCLEOTIDE SEQUENCE [LARGE SCALE GENOMIC DNA]</scope>
    <source>
        <strain evidence="3">ATCC 25592 / DSM 43247 / BCRC 13721 / JCM 3198 / KCTC 3076 / NBRC 16047 / NCTC 10667</strain>
    </source>
</reference>
<sequence length="244" mass="26395">MRPFLLISIRADDDAADNEYEAFVRFSGLSHRTLHRLRLEQESSGDLDPADYAGIMLGGGPFNASDPYESKSPAQIRAEKELAALLGTVIDEDSWFLGACYGIGTIGTAIGAVVDRRWPEPISAVPVALSDAGLADPLMGVLPPHFDAFVGHKEAISSLPPHAVLLASSPACPVQAFRVGNHVYATQFHPELDVEGLCTRITAYRHHGYFDPAEHDSLIAMARRSVVTDPPKLLPRFVELARAG</sequence>